<evidence type="ECO:0008006" key="4">
    <source>
        <dbReference type="Google" id="ProtNLM"/>
    </source>
</evidence>
<comment type="caution">
    <text evidence="2">The sequence shown here is derived from an EMBL/GenBank/DDBJ whole genome shotgun (WGS) entry which is preliminary data.</text>
</comment>
<organism evidence="2 3">
    <name type="scientific">Streptomyces lannensis</name>
    <dbReference type="NCBI Taxonomy" id="766498"/>
    <lineage>
        <taxon>Bacteria</taxon>
        <taxon>Bacillati</taxon>
        <taxon>Actinomycetota</taxon>
        <taxon>Actinomycetes</taxon>
        <taxon>Kitasatosporales</taxon>
        <taxon>Streptomycetaceae</taxon>
        <taxon>Streptomyces</taxon>
    </lineage>
</organism>
<accession>A0ABP7LKF4</accession>
<evidence type="ECO:0000256" key="1">
    <source>
        <dbReference type="SAM" id="MobiDB-lite"/>
    </source>
</evidence>
<feature type="region of interest" description="Disordered" evidence="1">
    <location>
        <begin position="59"/>
        <end position="78"/>
    </location>
</feature>
<keyword evidence="3" id="KW-1185">Reference proteome</keyword>
<dbReference type="EMBL" id="BAAAZA010000051">
    <property type="protein sequence ID" value="GAA3902865.1"/>
    <property type="molecule type" value="Genomic_DNA"/>
</dbReference>
<dbReference type="Proteomes" id="UP001501563">
    <property type="component" value="Unassembled WGS sequence"/>
</dbReference>
<sequence length="88" mass="9368">MVRAAARGATNTTIDDCTRLRALCAYCRSDQKPATQESVREEPANQKVPRLPLYAPRSKSVAPLASGRTSITRSGLHDVADGNVCGPA</sequence>
<evidence type="ECO:0000313" key="2">
    <source>
        <dbReference type="EMBL" id="GAA3902865.1"/>
    </source>
</evidence>
<gene>
    <name evidence="2" type="ORF">GCM10022207_85010</name>
</gene>
<proteinExistence type="predicted"/>
<reference evidence="3" key="1">
    <citation type="journal article" date="2019" name="Int. J. Syst. Evol. Microbiol.">
        <title>The Global Catalogue of Microorganisms (GCM) 10K type strain sequencing project: providing services to taxonomists for standard genome sequencing and annotation.</title>
        <authorList>
            <consortium name="The Broad Institute Genomics Platform"/>
            <consortium name="The Broad Institute Genome Sequencing Center for Infectious Disease"/>
            <person name="Wu L."/>
            <person name="Ma J."/>
        </authorList>
    </citation>
    <scope>NUCLEOTIDE SEQUENCE [LARGE SCALE GENOMIC DNA]</scope>
    <source>
        <strain evidence="3">JCM 16578</strain>
    </source>
</reference>
<name>A0ABP7LKF4_9ACTN</name>
<evidence type="ECO:0000313" key="3">
    <source>
        <dbReference type="Proteomes" id="UP001501563"/>
    </source>
</evidence>
<feature type="region of interest" description="Disordered" evidence="1">
    <location>
        <begin position="30"/>
        <end position="52"/>
    </location>
</feature>
<protein>
    <recommendedName>
        <fullName evidence="4">Integrase</fullName>
    </recommendedName>
</protein>